<proteinExistence type="predicted"/>
<name>A0A834XK07_APHGI</name>
<dbReference type="Proteomes" id="UP000639338">
    <property type="component" value="Unassembled WGS sequence"/>
</dbReference>
<evidence type="ECO:0000313" key="2">
    <source>
        <dbReference type="EMBL" id="KAF7988335.1"/>
    </source>
</evidence>
<dbReference type="EMBL" id="JACMRX010000005">
    <property type="protein sequence ID" value="KAF7988335.1"/>
    <property type="molecule type" value="Genomic_DNA"/>
</dbReference>
<evidence type="ECO:0000313" key="3">
    <source>
        <dbReference type="Proteomes" id="UP000639338"/>
    </source>
</evidence>
<keyword evidence="1" id="KW-1133">Transmembrane helix</keyword>
<reference evidence="2 3" key="1">
    <citation type="submission" date="2020-08" db="EMBL/GenBank/DDBJ databases">
        <title>Aphidius gifuensis genome sequencing and assembly.</title>
        <authorList>
            <person name="Du Z."/>
        </authorList>
    </citation>
    <scope>NUCLEOTIDE SEQUENCE [LARGE SCALE GENOMIC DNA]</scope>
    <source>
        <strain evidence="2">YNYX2018</strain>
        <tissue evidence="2">Adults</tissue>
    </source>
</reference>
<protein>
    <submittedName>
        <fullName evidence="2">Uncharacterized protein</fullName>
    </submittedName>
</protein>
<comment type="caution">
    <text evidence="2">The sequence shown here is derived from an EMBL/GenBank/DDBJ whole genome shotgun (WGS) entry which is preliminary data.</text>
</comment>
<keyword evidence="3" id="KW-1185">Reference proteome</keyword>
<sequence>MRNQKAIGSLLSEDEVEDILYRLEQLYADRIKGPSSGIIEETAIEVAPVYSTSYRLGLLEFLQEALSDFVEFEKDAEAYWTILVVSLIQVEDMHGMVMRIDQNNKEEQARIGDYLYGLSVHYAEQPSISVLNVAYDYLSQRKNPITSYESVIKMSAQNPNNTFYSDLVIKLEHHGVVEPRDTVLSWTLRKLDATWWFKPLKKMYYWGMSVLKAYHSLAVFMHTIKSIITFLFGISL</sequence>
<keyword evidence="1" id="KW-0812">Transmembrane</keyword>
<dbReference type="AlphaFoldDB" id="A0A834XK07"/>
<accession>A0A834XK07</accession>
<gene>
    <name evidence="2" type="ORF">HCN44_000908</name>
</gene>
<feature type="transmembrane region" description="Helical" evidence="1">
    <location>
        <begin position="213"/>
        <end position="234"/>
    </location>
</feature>
<organism evidence="2 3">
    <name type="scientific">Aphidius gifuensis</name>
    <name type="common">Parasitoid wasp</name>
    <dbReference type="NCBI Taxonomy" id="684658"/>
    <lineage>
        <taxon>Eukaryota</taxon>
        <taxon>Metazoa</taxon>
        <taxon>Ecdysozoa</taxon>
        <taxon>Arthropoda</taxon>
        <taxon>Hexapoda</taxon>
        <taxon>Insecta</taxon>
        <taxon>Pterygota</taxon>
        <taxon>Neoptera</taxon>
        <taxon>Endopterygota</taxon>
        <taxon>Hymenoptera</taxon>
        <taxon>Apocrita</taxon>
        <taxon>Ichneumonoidea</taxon>
        <taxon>Braconidae</taxon>
        <taxon>Aphidiinae</taxon>
        <taxon>Aphidius</taxon>
    </lineage>
</organism>
<evidence type="ECO:0000256" key="1">
    <source>
        <dbReference type="SAM" id="Phobius"/>
    </source>
</evidence>
<keyword evidence="1" id="KW-0472">Membrane</keyword>